<evidence type="ECO:0000313" key="2">
    <source>
        <dbReference type="EMBL" id="GFY39691.1"/>
    </source>
</evidence>
<feature type="transmembrane region" description="Helical" evidence="1">
    <location>
        <begin position="12"/>
        <end position="30"/>
    </location>
</feature>
<keyword evidence="3" id="KW-1185">Reference proteome</keyword>
<organism evidence="2 3">
    <name type="scientific">Trichonephila inaurata madagascariensis</name>
    <dbReference type="NCBI Taxonomy" id="2747483"/>
    <lineage>
        <taxon>Eukaryota</taxon>
        <taxon>Metazoa</taxon>
        <taxon>Ecdysozoa</taxon>
        <taxon>Arthropoda</taxon>
        <taxon>Chelicerata</taxon>
        <taxon>Arachnida</taxon>
        <taxon>Araneae</taxon>
        <taxon>Araneomorphae</taxon>
        <taxon>Entelegynae</taxon>
        <taxon>Araneoidea</taxon>
        <taxon>Nephilidae</taxon>
        <taxon>Trichonephila</taxon>
        <taxon>Trichonephila inaurata</taxon>
    </lineage>
</organism>
<name>A0A8X7BPE6_9ARAC</name>
<gene>
    <name evidence="2" type="ORF">TNIN_460931</name>
</gene>
<protein>
    <submittedName>
        <fullName evidence="2">Uncharacterized protein</fullName>
    </submittedName>
</protein>
<sequence length="134" mass="14945">MLSDGHCLPSFALDVIFFFISLLACCAEVLPPEFPGVVTVFFPGFTLAALHNLLRFVLRLVMREVDLKNKICKNNSPQVRCTTRPRSTCYVSAPPLPTLQAHGLLFGRPLTSQIAVTAPIYIFFLRLYLFSPQG</sequence>
<evidence type="ECO:0000313" key="3">
    <source>
        <dbReference type="Proteomes" id="UP000886998"/>
    </source>
</evidence>
<reference evidence="2" key="1">
    <citation type="submission" date="2020-08" db="EMBL/GenBank/DDBJ databases">
        <title>Multicomponent nature underlies the extraordinary mechanical properties of spider dragline silk.</title>
        <authorList>
            <person name="Kono N."/>
            <person name="Nakamura H."/>
            <person name="Mori M."/>
            <person name="Yoshida Y."/>
            <person name="Ohtoshi R."/>
            <person name="Malay A.D."/>
            <person name="Moran D.A.P."/>
            <person name="Tomita M."/>
            <person name="Numata K."/>
            <person name="Arakawa K."/>
        </authorList>
    </citation>
    <scope>NUCLEOTIDE SEQUENCE</scope>
</reference>
<evidence type="ECO:0000256" key="1">
    <source>
        <dbReference type="SAM" id="Phobius"/>
    </source>
</evidence>
<accession>A0A8X7BPE6</accession>
<keyword evidence="1" id="KW-0472">Membrane</keyword>
<dbReference type="AlphaFoldDB" id="A0A8X7BPE6"/>
<keyword evidence="1" id="KW-0812">Transmembrane</keyword>
<comment type="caution">
    <text evidence="2">The sequence shown here is derived from an EMBL/GenBank/DDBJ whole genome shotgun (WGS) entry which is preliminary data.</text>
</comment>
<keyword evidence="1" id="KW-1133">Transmembrane helix</keyword>
<feature type="transmembrane region" description="Helical" evidence="1">
    <location>
        <begin position="36"/>
        <end position="58"/>
    </location>
</feature>
<dbReference type="Proteomes" id="UP000886998">
    <property type="component" value="Unassembled WGS sequence"/>
</dbReference>
<dbReference type="EMBL" id="BMAV01001497">
    <property type="protein sequence ID" value="GFY39691.1"/>
    <property type="molecule type" value="Genomic_DNA"/>
</dbReference>
<proteinExistence type="predicted"/>